<protein>
    <submittedName>
        <fullName evidence="2">Uncharacterized protein</fullName>
    </submittedName>
</protein>
<evidence type="ECO:0000256" key="1">
    <source>
        <dbReference type="SAM" id="MobiDB-lite"/>
    </source>
</evidence>
<proteinExistence type="predicted"/>
<evidence type="ECO:0000313" key="2">
    <source>
        <dbReference type="EMBL" id="KAG1882846.1"/>
    </source>
</evidence>
<accession>A0AAD4HBJ0</accession>
<feature type="region of interest" description="Disordered" evidence="1">
    <location>
        <begin position="471"/>
        <end position="538"/>
    </location>
</feature>
<feature type="compositionally biased region" description="Acidic residues" evidence="1">
    <location>
        <begin position="362"/>
        <end position="377"/>
    </location>
</feature>
<feature type="region of interest" description="Disordered" evidence="1">
    <location>
        <begin position="350"/>
        <end position="407"/>
    </location>
</feature>
<dbReference type="EMBL" id="JABBWK010000578">
    <property type="protein sequence ID" value="KAG1882846.1"/>
    <property type="molecule type" value="Genomic_DNA"/>
</dbReference>
<dbReference type="AlphaFoldDB" id="A0AAD4HBJ0"/>
<gene>
    <name evidence="2" type="ORF">F5891DRAFT_1203846</name>
</gene>
<reference evidence="2" key="1">
    <citation type="journal article" date="2020" name="New Phytol.">
        <title>Comparative genomics reveals dynamic genome evolution in host specialist ectomycorrhizal fungi.</title>
        <authorList>
            <person name="Lofgren L.A."/>
            <person name="Nguyen N.H."/>
            <person name="Vilgalys R."/>
            <person name="Ruytinx J."/>
            <person name="Liao H.L."/>
            <person name="Branco S."/>
            <person name="Kuo A."/>
            <person name="LaButti K."/>
            <person name="Lipzen A."/>
            <person name="Andreopoulos W."/>
            <person name="Pangilinan J."/>
            <person name="Riley R."/>
            <person name="Hundley H."/>
            <person name="Na H."/>
            <person name="Barry K."/>
            <person name="Grigoriev I.V."/>
            <person name="Stajich J.E."/>
            <person name="Kennedy P.G."/>
        </authorList>
    </citation>
    <scope>NUCLEOTIDE SEQUENCE</scope>
    <source>
        <strain evidence="2">FC203</strain>
    </source>
</reference>
<comment type="caution">
    <text evidence="2">The sequence shown here is derived from an EMBL/GenBank/DDBJ whole genome shotgun (WGS) entry which is preliminary data.</text>
</comment>
<feature type="compositionally biased region" description="Basic and acidic residues" evidence="1">
    <location>
        <begin position="491"/>
        <end position="502"/>
    </location>
</feature>
<dbReference type="Proteomes" id="UP001195769">
    <property type="component" value="Unassembled WGS sequence"/>
</dbReference>
<organism evidence="2 3">
    <name type="scientific">Suillus fuscotomentosus</name>
    <dbReference type="NCBI Taxonomy" id="1912939"/>
    <lineage>
        <taxon>Eukaryota</taxon>
        <taxon>Fungi</taxon>
        <taxon>Dikarya</taxon>
        <taxon>Basidiomycota</taxon>
        <taxon>Agaricomycotina</taxon>
        <taxon>Agaricomycetes</taxon>
        <taxon>Agaricomycetidae</taxon>
        <taxon>Boletales</taxon>
        <taxon>Suillineae</taxon>
        <taxon>Suillaceae</taxon>
        <taxon>Suillus</taxon>
    </lineage>
</organism>
<name>A0AAD4HBJ0_9AGAM</name>
<dbReference type="GeneID" id="64663265"/>
<keyword evidence="3" id="KW-1185">Reference proteome</keyword>
<dbReference type="RefSeq" id="XP_041216139.1">
    <property type="nucleotide sequence ID" value="XM_041368967.1"/>
</dbReference>
<evidence type="ECO:0000313" key="3">
    <source>
        <dbReference type="Proteomes" id="UP001195769"/>
    </source>
</evidence>
<sequence length="538" mass="59819">MEALDAQKILNGGTKLNSFQTRELYQPWTRQSKISSDATEDAFRGIRLIQFHTFEWSVKSVASRARAMRLMACMVITEQAVINAYRPELLGDLTGGAAAIRFALEENTTPYRVAFRGGKRQMTLTDDKVLSPRLVNFTWPDGLEIDRHALTKITHIFDLGFELAAHKRDIMCLGQSHQLQAIINAVQKSTIAWEDTTGAVSVQERPPLRPEVQYALENLVKSLDANAYVQRQSSKSKKQTFQNEVPSSESLTVAYWGSDDVEEANENNTFITKNMKFVIPSSQEDDLRLVEEAKARECKWKLLVDSAEGTGKGMLETGDSTNRVNGDSYQTKNDYKACDSHVIAAKINGLEDGENRERGPDEGEVEECNNGEDEEECIPTSLRNPAKPDGPAFLDLKDEEGKKSNINGPQILEDLCLDAPPDALPTELPILSLHGYDAGVDDDLEPQATTSDQSICVTSETNRTPNICTMAGSAMVKKTQKRGHNSSTSSDESHYERPGSSHHDKHRRKRRQLGDLGRSGSSTLRHFQDNDDLTSQLG</sequence>